<dbReference type="SUPFAM" id="SSF52058">
    <property type="entry name" value="L domain-like"/>
    <property type="match status" value="1"/>
</dbReference>
<dbReference type="InterPro" id="IPR032675">
    <property type="entry name" value="LRR_dom_sf"/>
</dbReference>
<dbReference type="Proteomes" id="UP000515152">
    <property type="component" value="Chromosome 22"/>
</dbReference>
<feature type="chain" id="PRO_5027768659" evidence="14">
    <location>
        <begin position="37"/>
        <end position="430"/>
    </location>
</feature>
<dbReference type="InterPro" id="IPR001611">
    <property type="entry name" value="Leu-rich_rpt"/>
</dbReference>
<keyword evidence="9 13" id="KW-0472">Membrane</keyword>
<dbReference type="GO" id="GO:0007249">
    <property type="term" value="P:canonical NF-kappaB signal transduction"/>
    <property type="evidence" value="ECO:0007669"/>
    <property type="project" value="TreeGrafter"/>
</dbReference>
<evidence type="ECO:0000256" key="8">
    <source>
        <dbReference type="ARBA" id="ARBA00022989"/>
    </source>
</evidence>
<organism evidence="15 16">
    <name type="scientific">Clupea harengus</name>
    <name type="common">Atlantic herring</name>
    <dbReference type="NCBI Taxonomy" id="7950"/>
    <lineage>
        <taxon>Eukaryota</taxon>
        <taxon>Metazoa</taxon>
        <taxon>Chordata</taxon>
        <taxon>Craniata</taxon>
        <taxon>Vertebrata</taxon>
        <taxon>Euteleostomi</taxon>
        <taxon>Actinopterygii</taxon>
        <taxon>Neopterygii</taxon>
        <taxon>Teleostei</taxon>
        <taxon>Clupei</taxon>
        <taxon>Clupeiformes</taxon>
        <taxon>Clupeoidei</taxon>
        <taxon>Clupeidae</taxon>
        <taxon>Clupea</taxon>
    </lineage>
</organism>
<dbReference type="PANTHER" id="PTHR47410">
    <property type="entry name" value="TOLL-LIKE RECEPTOR 7-RELATED"/>
    <property type="match status" value="1"/>
</dbReference>
<accession>A0A6P8EJ72</accession>
<dbReference type="GO" id="GO:0005768">
    <property type="term" value="C:endosome"/>
    <property type="evidence" value="ECO:0007669"/>
    <property type="project" value="UniProtKB-SubCell"/>
</dbReference>
<dbReference type="PANTHER" id="PTHR47410:SF5">
    <property type="entry name" value="TOLL-LIKE RECEPTOR 3"/>
    <property type="match status" value="1"/>
</dbReference>
<dbReference type="KEGG" id="char:116218444"/>
<evidence type="ECO:0000256" key="5">
    <source>
        <dbReference type="ARBA" id="ARBA00022729"/>
    </source>
</evidence>
<keyword evidence="5 14" id="KW-0732">Signal</keyword>
<evidence type="ECO:0000313" key="15">
    <source>
        <dbReference type="Proteomes" id="UP000515152"/>
    </source>
</evidence>
<keyword evidence="8 13" id="KW-1133">Transmembrane helix</keyword>
<evidence type="ECO:0000256" key="9">
    <source>
        <dbReference type="ARBA" id="ARBA00023136"/>
    </source>
</evidence>
<name>A0A6P8EJ72_CLUHA</name>
<evidence type="ECO:0000256" key="3">
    <source>
        <dbReference type="ARBA" id="ARBA00022614"/>
    </source>
</evidence>
<dbReference type="GO" id="GO:0002224">
    <property type="term" value="P:toll-like receptor signaling pathway"/>
    <property type="evidence" value="ECO:0007669"/>
    <property type="project" value="TreeGrafter"/>
</dbReference>
<evidence type="ECO:0000256" key="1">
    <source>
        <dbReference type="ARBA" id="ARBA00004177"/>
    </source>
</evidence>
<feature type="transmembrane region" description="Helical" evidence="13">
    <location>
        <begin position="247"/>
        <end position="270"/>
    </location>
</feature>
<reference evidence="16" key="1">
    <citation type="submission" date="2025-08" db="UniProtKB">
        <authorList>
            <consortium name="RefSeq"/>
        </authorList>
    </citation>
    <scope>IDENTIFICATION</scope>
</reference>
<keyword evidence="11" id="KW-0325">Glycoprotein</keyword>
<keyword evidence="7" id="KW-0967">Endosome</keyword>
<dbReference type="InterPro" id="IPR003591">
    <property type="entry name" value="Leu-rich_rpt_typical-subtyp"/>
</dbReference>
<dbReference type="GO" id="GO:0038187">
    <property type="term" value="F:pattern recognition receptor activity"/>
    <property type="evidence" value="ECO:0007669"/>
    <property type="project" value="TreeGrafter"/>
</dbReference>
<dbReference type="RefSeq" id="XP_031416078.1">
    <property type="nucleotide sequence ID" value="XM_031560218.2"/>
</dbReference>
<feature type="region of interest" description="Disordered" evidence="12">
    <location>
        <begin position="357"/>
        <end position="381"/>
    </location>
</feature>
<evidence type="ECO:0000256" key="2">
    <source>
        <dbReference type="ARBA" id="ARBA00004370"/>
    </source>
</evidence>
<proteinExistence type="predicted"/>
<dbReference type="GO" id="GO:0051607">
    <property type="term" value="P:defense response to virus"/>
    <property type="evidence" value="ECO:0007669"/>
    <property type="project" value="TreeGrafter"/>
</dbReference>
<dbReference type="OrthoDB" id="2020019at2759"/>
<evidence type="ECO:0000256" key="13">
    <source>
        <dbReference type="SAM" id="Phobius"/>
    </source>
</evidence>
<dbReference type="Gene3D" id="3.80.10.10">
    <property type="entry name" value="Ribonuclease Inhibitor"/>
    <property type="match status" value="1"/>
</dbReference>
<keyword evidence="10" id="KW-0675">Receptor</keyword>
<dbReference type="SMART" id="SM00369">
    <property type="entry name" value="LRR_TYP"/>
    <property type="match status" value="3"/>
</dbReference>
<gene>
    <name evidence="16" type="primary">si:ch211-106k21.5</name>
</gene>
<evidence type="ECO:0000256" key="14">
    <source>
        <dbReference type="SAM" id="SignalP"/>
    </source>
</evidence>
<feature type="signal peptide" evidence="14">
    <location>
        <begin position="1"/>
        <end position="36"/>
    </location>
</feature>
<dbReference type="AlphaFoldDB" id="A0A6P8EJ72"/>
<dbReference type="Pfam" id="PF13855">
    <property type="entry name" value="LRR_8"/>
    <property type="match status" value="1"/>
</dbReference>
<evidence type="ECO:0000256" key="7">
    <source>
        <dbReference type="ARBA" id="ARBA00022753"/>
    </source>
</evidence>
<keyword evidence="6" id="KW-0677">Repeat</keyword>
<dbReference type="GO" id="GO:0032755">
    <property type="term" value="P:positive regulation of interleukin-6 production"/>
    <property type="evidence" value="ECO:0007669"/>
    <property type="project" value="TreeGrafter"/>
</dbReference>
<keyword evidence="15" id="KW-1185">Reference proteome</keyword>
<feature type="compositionally biased region" description="Polar residues" evidence="12">
    <location>
        <begin position="357"/>
        <end position="367"/>
    </location>
</feature>
<evidence type="ECO:0000313" key="16">
    <source>
        <dbReference type="RefSeq" id="XP_031416078.1"/>
    </source>
</evidence>
<evidence type="ECO:0000256" key="6">
    <source>
        <dbReference type="ARBA" id="ARBA00022737"/>
    </source>
</evidence>
<feature type="compositionally biased region" description="Basic and acidic residues" evidence="12">
    <location>
        <begin position="368"/>
        <end position="381"/>
    </location>
</feature>
<evidence type="ECO:0000256" key="11">
    <source>
        <dbReference type="ARBA" id="ARBA00023180"/>
    </source>
</evidence>
<evidence type="ECO:0000256" key="12">
    <source>
        <dbReference type="SAM" id="MobiDB-lite"/>
    </source>
</evidence>
<protein>
    <submittedName>
        <fullName evidence="16">SLIT and NTRK-like protein 5</fullName>
    </submittedName>
</protein>
<keyword evidence="4 13" id="KW-0812">Transmembrane</keyword>
<comment type="subcellular location">
    <subcellularLocation>
        <location evidence="1">Endosome</location>
    </subcellularLocation>
    <subcellularLocation>
        <location evidence="2">Membrane</location>
    </subcellularLocation>
</comment>
<keyword evidence="3" id="KW-0433">Leucine-rich repeat</keyword>
<dbReference type="GeneID" id="116218444"/>
<dbReference type="GO" id="GO:0005886">
    <property type="term" value="C:plasma membrane"/>
    <property type="evidence" value="ECO:0007669"/>
    <property type="project" value="TreeGrafter"/>
</dbReference>
<evidence type="ECO:0000256" key="4">
    <source>
        <dbReference type="ARBA" id="ARBA00022692"/>
    </source>
</evidence>
<sequence length="430" mass="47632">MVCLSEGKQQVSTMSTKGIMSLRGVLLLYSLLLTEGKENDCECPVATVLVEFPARVPTGACCLNYSGSAFGHVQWEAFSSHPALRILDLSRCNISQMLHTERGEAPTMLRDLYLGHNSLSVLPEGFLTNASSLRVLDLRMNRLEVLPEGFLQDSNELQELDLRGNLLMTVPRSVLIRRGWRRLELSHNPWACTCSLVAGLQGDGLHNSTITSRSLEDVVGNLTCVSPWSLAGQSVWSVQRTDICQSAGLTALFVLLPLFMMILLAFCWCCGRRRKRKETLAFGLAGKKASSRGSQLTDCNGRWHDHSKQNPMLALPREGSKDGIMKNQLMLRPSSALLGSTRDIYEEVEIRLGSVESLTRPPSSISTEKQEAQELGSKPDLETVSVTEVMKDSTDREKAYLTQSTEYYSLVPAIEIEDSDHGEYESVDLS</sequence>
<evidence type="ECO:0000256" key="10">
    <source>
        <dbReference type="ARBA" id="ARBA00023170"/>
    </source>
</evidence>